<reference evidence="2 3" key="1">
    <citation type="submission" date="2015-03" db="EMBL/GenBank/DDBJ databases">
        <title>Genome sequence of Kiloniella sp. P1-1, isolated from the gut microflora of Pacific white shrimp, Penaeus vannamei.</title>
        <authorList>
            <person name="Shao Z."/>
            <person name="Wang L."/>
            <person name="Li X."/>
        </authorList>
    </citation>
    <scope>NUCLEOTIDE SEQUENCE [LARGE SCALE GENOMIC DNA]</scope>
    <source>
        <strain evidence="2 3">P1-1</strain>
    </source>
</reference>
<proteinExistence type="predicted"/>
<feature type="transmembrane region" description="Helical" evidence="1">
    <location>
        <begin position="69"/>
        <end position="91"/>
    </location>
</feature>
<comment type="caution">
    <text evidence="2">The sequence shown here is derived from an EMBL/GenBank/DDBJ whole genome shotgun (WGS) entry which is preliminary data.</text>
</comment>
<dbReference type="STRING" id="1549748.WH95_00890"/>
<protein>
    <submittedName>
        <fullName evidence="2">Uncharacterized protein</fullName>
    </submittedName>
</protein>
<dbReference type="PATRIC" id="fig|1549748.8.peg.188"/>
<evidence type="ECO:0000313" key="3">
    <source>
        <dbReference type="Proteomes" id="UP000034491"/>
    </source>
</evidence>
<evidence type="ECO:0000313" key="2">
    <source>
        <dbReference type="EMBL" id="KKJ78675.1"/>
    </source>
</evidence>
<keyword evidence="1" id="KW-1133">Transmembrane helix</keyword>
<accession>A0A0M2RF94</accession>
<name>A0A0M2RF94_9PROT</name>
<dbReference type="OrthoDB" id="343946at2"/>
<keyword evidence="1" id="KW-0812">Transmembrane</keyword>
<dbReference type="EMBL" id="LANI01000001">
    <property type="protein sequence ID" value="KKJ78675.1"/>
    <property type="molecule type" value="Genomic_DNA"/>
</dbReference>
<sequence>MFYAIGLIILGALAAYPVVVRKQPAAQQILDRIVPFQGFIGVIFGIWGIWGIIQALLNMGLLTSFPIWWMTWIAVSVITAILGFLLGFGLINKYVTGSNPELQSKANVLRDKLVGHQINLGFAAIALGIWGFVASTFFL</sequence>
<organism evidence="2 3">
    <name type="scientific">Kiloniella litopenaei</name>
    <dbReference type="NCBI Taxonomy" id="1549748"/>
    <lineage>
        <taxon>Bacteria</taxon>
        <taxon>Pseudomonadati</taxon>
        <taxon>Pseudomonadota</taxon>
        <taxon>Alphaproteobacteria</taxon>
        <taxon>Rhodospirillales</taxon>
        <taxon>Kiloniellaceae</taxon>
        <taxon>Kiloniella</taxon>
    </lineage>
</organism>
<gene>
    <name evidence="2" type="ORF">WH95_00890</name>
</gene>
<dbReference type="RefSeq" id="WP_046501729.1">
    <property type="nucleotide sequence ID" value="NZ_LANI01000001.1"/>
</dbReference>
<feature type="transmembrane region" description="Helical" evidence="1">
    <location>
        <begin position="38"/>
        <end position="57"/>
    </location>
</feature>
<keyword evidence="3" id="KW-1185">Reference proteome</keyword>
<dbReference type="AlphaFoldDB" id="A0A0M2RF94"/>
<feature type="transmembrane region" description="Helical" evidence="1">
    <location>
        <begin position="118"/>
        <end position="138"/>
    </location>
</feature>
<dbReference type="Proteomes" id="UP000034491">
    <property type="component" value="Unassembled WGS sequence"/>
</dbReference>
<keyword evidence="1" id="KW-0472">Membrane</keyword>
<evidence type="ECO:0000256" key="1">
    <source>
        <dbReference type="SAM" id="Phobius"/>
    </source>
</evidence>